<feature type="non-terminal residue" evidence="2">
    <location>
        <position position="43"/>
    </location>
</feature>
<evidence type="ECO:0000313" key="2">
    <source>
        <dbReference type="EMBL" id="CAA9405673.1"/>
    </source>
</evidence>
<feature type="compositionally biased region" description="Low complexity" evidence="1">
    <location>
        <begin position="1"/>
        <end position="21"/>
    </location>
</feature>
<feature type="compositionally biased region" description="Low complexity" evidence="1">
    <location>
        <begin position="29"/>
        <end position="43"/>
    </location>
</feature>
<evidence type="ECO:0000256" key="1">
    <source>
        <dbReference type="SAM" id="MobiDB-lite"/>
    </source>
</evidence>
<feature type="region of interest" description="Disordered" evidence="1">
    <location>
        <begin position="1"/>
        <end position="43"/>
    </location>
</feature>
<organism evidence="2">
    <name type="scientific">uncultured Rubrobacteraceae bacterium</name>
    <dbReference type="NCBI Taxonomy" id="349277"/>
    <lineage>
        <taxon>Bacteria</taxon>
        <taxon>Bacillati</taxon>
        <taxon>Actinomycetota</taxon>
        <taxon>Rubrobacteria</taxon>
        <taxon>Rubrobacterales</taxon>
        <taxon>Rubrobacteraceae</taxon>
        <taxon>environmental samples</taxon>
    </lineage>
</organism>
<gene>
    <name evidence="2" type="ORF">AVDCRST_MAG82-461</name>
</gene>
<name>A0A6J4P469_9ACTN</name>
<protein>
    <submittedName>
        <fullName evidence="2">Uncharacterized protein</fullName>
    </submittedName>
</protein>
<accession>A0A6J4P469</accession>
<sequence length="43" mass="4410">CLAWRRASPWSSSSGGSPTRGSPRKVNASSSSPTLSSGGRRSC</sequence>
<dbReference type="EMBL" id="CADCVA010000064">
    <property type="protein sequence ID" value="CAA9405673.1"/>
    <property type="molecule type" value="Genomic_DNA"/>
</dbReference>
<feature type="non-terminal residue" evidence="2">
    <location>
        <position position="1"/>
    </location>
</feature>
<proteinExistence type="predicted"/>
<dbReference type="AlphaFoldDB" id="A0A6J4P469"/>
<reference evidence="2" key="1">
    <citation type="submission" date="2020-02" db="EMBL/GenBank/DDBJ databases">
        <authorList>
            <person name="Meier V. D."/>
        </authorList>
    </citation>
    <scope>NUCLEOTIDE SEQUENCE</scope>
    <source>
        <strain evidence="2">AVDCRST_MAG82</strain>
    </source>
</reference>